<dbReference type="GO" id="GO:0007186">
    <property type="term" value="P:G protein-coupled receptor signaling pathway"/>
    <property type="evidence" value="ECO:0007669"/>
    <property type="project" value="InterPro"/>
</dbReference>
<evidence type="ECO:0000256" key="6">
    <source>
        <dbReference type="ARBA" id="ARBA00023136"/>
    </source>
</evidence>
<sequence>MTNTSSSDFTLLGLLVKGEATGIVFSDLGCFRSGCNCKVGHDILDSGGLSPPHPHVLSAQPSCPHGHPFHRPPTAAETRTISFGGLWHPRSFRYVTMIASELLSLLGLTPSEITQFLMDHKMCSLAACWLLVPVSTTFCEIPAVLKLACADMSLYETRMCICCVLMLLIPISIVSTSYSLVSLTVHRMCSAEGRRKAFTTHSSHLTVVSIFRGAAFYTHVLPPSFHTLEQDEVVSASIPLSHPCSSSAQKVTTSDA</sequence>
<keyword evidence="4 8" id="KW-0812">Transmembrane</keyword>
<evidence type="ECO:0000256" key="5">
    <source>
        <dbReference type="ARBA" id="ARBA00022989"/>
    </source>
</evidence>
<evidence type="ECO:0000256" key="2">
    <source>
        <dbReference type="ARBA" id="ARBA00022475"/>
    </source>
</evidence>
<dbReference type="AlphaFoldDB" id="A0A2K6JZ94"/>
<evidence type="ECO:0000256" key="8">
    <source>
        <dbReference type="SAM" id="Phobius"/>
    </source>
</evidence>
<keyword evidence="10" id="KW-1185">Reference proteome</keyword>
<evidence type="ECO:0000313" key="10">
    <source>
        <dbReference type="Proteomes" id="UP000233180"/>
    </source>
</evidence>
<evidence type="ECO:0000256" key="4">
    <source>
        <dbReference type="ARBA" id="ARBA00022692"/>
    </source>
</evidence>
<keyword evidence="3" id="KW-0716">Sensory transduction</keyword>
<keyword evidence="6 8" id="KW-0472">Membrane</keyword>
<dbReference type="InterPro" id="IPR000725">
    <property type="entry name" value="Olfact_rcpt"/>
</dbReference>
<name>A0A2K6JZ94_RHIBE</name>
<dbReference type="Proteomes" id="UP000233180">
    <property type="component" value="Unassembled WGS sequence"/>
</dbReference>
<keyword evidence="5 8" id="KW-1133">Transmembrane helix</keyword>
<accession>A0A2K6JZ94</accession>
<dbReference type="SUPFAM" id="SSF81321">
    <property type="entry name" value="Family A G protein-coupled receptor-like"/>
    <property type="match status" value="1"/>
</dbReference>
<dbReference type="GeneTree" id="ENSGT01150000286968"/>
<evidence type="ECO:0000256" key="7">
    <source>
        <dbReference type="ARBA" id="ARBA00023224"/>
    </source>
</evidence>
<reference evidence="9" key="2">
    <citation type="submission" date="2025-08" db="UniProtKB">
        <authorList>
            <consortium name="Ensembl"/>
        </authorList>
    </citation>
    <scope>IDENTIFICATION</scope>
</reference>
<evidence type="ECO:0000256" key="3">
    <source>
        <dbReference type="ARBA" id="ARBA00022606"/>
    </source>
</evidence>
<dbReference type="GO" id="GO:0005886">
    <property type="term" value="C:plasma membrane"/>
    <property type="evidence" value="ECO:0007669"/>
    <property type="project" value="UniProtKB-SubCell"/>
</dbReference>
<proteinExistence type="predicted"/>
<dbReference type="Pfam" id="PF13853">
    <property type="entry name" value="7tm_4"/>
    <property type="match status" value="1"/>
</dbReference>
<evidence type="ECO:0000313" key="9">
    <source>
        <dbReference type="Ensembl" id="ENSRBIP00000004358.1"/>
    </source>
</evidence>
<keyword evidence="2" id="KW-1003">Cell membrane</keyword>
<reference evidence="9" key="3">
    <citation type="submission" date="2025-09" db="UniProtKB">
        <authorList>
            <consortium name="Ensembl"/>
        </authorList>
    </citation>
    <scope>IDENTIFICATION</scope>
</reference>
<evidence type="ECO:0000256" key="1">
    <source>
        <dbReference type="ARBA" id="ARBA00004651"/>
    </source>
</evidence>
<dbReference type="Ensembl" id="ENSRBIT00000022056.1">
    <property type="protein sequence ID" value="ENSRBIP00000004358.1"/>
    <property type="gene ID" value="ENSRBIG00000020121.1"/>
</dbReference>
<feature type="transmembrane region" description="Helical" evidence="8">
    <location>
        <begin position="164"/>
        <end position="185"/>
    </location>
</feature>
<reference evidence="9 10" key="1">
    <citation type="submission" date="2016-06" db="EMBL/GenBank/DDBJ databases">
        <title>Genome of Rhinopithecus bieti.</title>
        <authorList>
            <person name="Wu"/>
            <person name="C.-I. and Zhang"/>
            <person name="Y."/>
        </authorList>
    </citation>
    <scope>NUCLEOTIDE SEQUENCE</scope>
</reference>
<organism evidence="9 10">
    <name type="scientific">Rhinopithecus bieti</name>
    <name type="common">Black snub-nosed monkey</name>
    <name type="synonym">Pygathrix bieti</name>
    <dbReference type="NCBI Taxonomy" id="61621"/>
    <lineage>
        <taxon>Eukaryota</taxon>
        <taxon>Metazoa</taxon>
        <taxon>Chordata</taxon>
        <taxon>Craniata</taxon>
        <taxon>Vertebrata</taxon>
        <taxon>Euteleostomi</taxon>
        <taxon>Mammalia</taxon>
        <taxon>Eutheria</taxon>
        <taxon>Euarchontoglires</taxon>
        <taxon>Primates</taxon>
        <taxon>Haplorrhini</taxon>
        <taxon>Catarrhini</taxon>
        <taxon>Cercopithecidae</taxon>
        <taxon>Colobinae</taxon>
        <taxon>Rhinopithecus</taxon>
    </lineage>
</organism>
<dbReference type="PANTHER" id="PTHR26453">
    <property type="entry name" value="OLFACTORY RECEPTOR"/>
    <property type="match status" value="1"/>
</dbReference>
<comment type="subcellular location">
    <subcellularLocation>
        <location evidence="1">Cell membrane</location>
        <topology evidence="1">Multi-pass membrane protein</topology>
    </subcellularLocation>
</comment>
<dbReference type="GO" id="GO:0004984">
    <property type="term" value="F:olfactory receptor activity"/>
    <property type="evidence" value="ECO:0007669"/>
    <property type="project" value="InterPro"/>
</dbReference>
<protein>
    <recommendedName>
        <fullName evidence="11">G-protein coupled receptors family 1 profile domain-containing protein</fullName>
    </recommendedName>
</protein>
<keyword evidence="7" id="KW-0807">Transducer</keyword>
<evidence type="ECO:0008006" key="11">
    <source>
        <dbReference type="Google" id="ProtNLM"/>
    </source>
</evidence>